<dbReference type="Gene3D" id="3.40.50.1820">
    <property type="entry name" value="alpha/beta hydrolase"/>
    <property type="match status" value="1"/>
</dbReference>
<dbReference type="EMBL" id="JABXXQ010000329">
    <property type="protein sequence ID" value="NVN31275.1"/>
    <property type="molecule type" value="Genomic_DNA"/>
</dbReference>
<reference evidence="3 5" key="1">
    <citation type="submission" date="2020-06" db="EMBL/GenBank/DDBJ databases">
        <title>Description of novel acetic acid bacteria.</title>
        <authorList>
            <person name="Sombolestani A."/>
        </authorList>
    </citation>
    <scope>NUCLEOTIDE SEQUENCE [LARGE SCALE GENOMIC DNA]</scope>
    <source>
        <strain evidence="3 5">LMG 26838</strain>
    </source>
</reference>
<dbReference type="InterPro" id="IPR029058">
    <property type="entry name" value="AB_hydrolase_fold"/>
</dbReference>
<dbReference type="AlphaFoldDB" id="A0A839V218"/>
<evidence type="ECO:0000313" key="4">
    <source>
        <dbReference type="Proteomes" id="UP000557688"/>
    </source>
</evidence>
<dbReference type="PANTHER" id="PTHR47562">
    <property type="match status" value="1"/>
</dbReference>
<keyword evidence="4" id="KW-1185">Reference proteome</keyword>
<proteinExistence type="predicted"/>
<evidence type="ECO:0000259" key="1">
    <source>
        <dbReference type="Pfam" id="PF01738"/>
    </source>
</evidence>
<dbReference type="EMBL" id="JACHXV010000011">
    <property type="protein sequence ID" value="MBB3174783.1"/>
    <property type="molecule type" value="Genomic_DNA"/>
</dbReference>
<dbReference type="GO" id="GO:0008806">
    <property type="term" value="F:carboxymethylenebutenolidase activity"/>
    <property type="evidence" value="ECO:0007669"/>
    <property type="project" value="UniProtKB-EC"/>
</dbReference>
<sequence>MLIRTDEQADIGTPTGEMRVHLARPTAEGRFAAIVLYSEIYQITDPIRRLAAQLAGEGFLVAMPEVYHEHEPPGTVLAYDTPGTERGNALKFVKPATAHDTDARALFDWLEAHPACTGALGTFGVCLGGHLALRASLDPRVRAAVCFYPTDLHTRTLGRDAGGDDTMARIDELRGEAMLVFGRQDPHVPFAGRSAIRERLEEAGRSYTWFEVNAQHAFLRDGAPRFDAALARLSMGWALAHLSRWLTPPR</sequence>
<organism evidence="2 4">
    <name type="scientific">Endobacter medicaginis</name>
    <dbReference type="NCBI Taxonomy" id="1181271"/>
    <lineage>
        <taxon>Bacteria</taxon>
        <taxon>Pseudomonadati</taxon>
        <taxon>Pseudomonadota</taxon>
        <taxon>Alphaproteobacteria</taxon>
        <taxon>Acetobacterales</taxon>
        <taxon>Acetobacteraceae</taxon>
        <taxon>Endobacter</taxon>
    </lineage>
</organism>
<feature type="domain" description="Dienelactone hydrolase" evidence="1">
    <location>
        <begin position="19"/>
        <end position="230"/>
    </location>
</feature>
<evidence type="ECO:0000313" key="3">
    <source>
        <dbReference type="EMBL" id="NVN31275.1"/>
    </source>
</evidence>
<evidence type="ECO:0000313" key="5">
    <source>
        <dbReference type="Proteomes" id="UP000565205"/>
    </source>
</evidence>
<comment type="caution">
    <text evidence="2">The sequence shown here is derived from an EMBL/GenBank/DDBJ whole genome shotgun (WGS) entry which is preliminary data.</text>
</comment>
<gene>
    <name evidence="2" type="ORF">FHR90_002629</name>
    <name evidence="3" type="ORF">HUK83_13145</name>
</gene>
<dbReference type="Proteomes" id="UP000557688">
    <property type="component" value="Unassembled WGS sequence"/>
</dbReference>
<dbReference type="RefSeq" id="WP_176625484.1">
    <property type="nucleotide sequence ID" value="NZ_JABXXQ010000329.1"/>
</dbReference>
<dbReference type="Proteomes" id="UP000565205">
    <property type="component" value="Unassembled WGS sequence"/>
</dbReference>
<dbReference type="SUPFAM" id="SSF53474">
    <property type="entry name" value="alpha/beta-Hydrolases"/>
    <property type="match status" value="1"/>
</dbReference>
<keyword evidence="2" id="KW-0378">Hydrolase</keyword>
<protein>
    <submittedName>
        <fullName evidence="2">Carboxymethylenebutenolidase</fullName>
        <ecNumber evidence="2">3.1.1.45</ecNumber>
    </submittedName>
    <submittedName>
        <fullName evidence="3">Dienelactone hydrolase family protein</fullName>
    </submittedName>
</protein>
<accession>A0A839V218</accession>
<evidence type="ECO:0000313" key="2">
    <source>
        <dbReference type="EMBL" id="MBB3174783.1"/>
    </source>
</evidence>
<dbReference type="EC" id="3.1.1.45" evidence="2"/>
<reference evidence="2 4" key="2">
    <citation type="submission" date="2020-08" db="EMBL/GenBank/DDBJ databases">
        <title>Genomic Encyclopedia of Type Strains, Phase III (KMG-III): the genomes of soil and plant-associated and newly described type strains.</title>
        <authorList>
            <person name="Whitman W."/>
        </authorList>
    </citation>
    <scope>NUCLEOTIDE SEQUENCE [LARGE SCALE GENOMIC DNA]</scope>
    <source>
        <strain evidence="2 4">CECT 8088</strain>
    </source>
</reference>
<dbReference type="InterPro" id="IPR002925">
    <property type="entry name" value="Dienelactn_hydro"/>
</dbReference>
<name>A0A839V218_9PROT</name>
<dbReference type="PANTHER" id="PTHR47562:SF2">
    <property type="entry name" value="CARBOXYMETHYLENEBUTENOLIDASE-RELATED"/>
    <property type="match status" value="1"/>
</dbReference>
<dbReference type="Pfam" id="PF01738">
    <property type="entry name" value="DLH"/>
    <property type="match status" value="1"/>
</dbReference>